<gene>
    <name evidence="1" type="ORF">M9H77_30139</name>
</gene>
<evidence type="ECO:0000313" key="1">
    <source>
        <dbReference type="EMBL" id="KAI5652952.1"/>
    </source>
</evidence>
<dbReference type="EMBL" id="CM044707">
    <property type="protein sequence ID" value="KAI5652952.1"/>
    <property type="molecule type" value="Genomic_DNA"/>
</dbReference>
<organism evidence="1 2">
    <name type="scientific">Catharanthus roseus</name>
    <name type="common">Madagascar periwinkle</name>
    <name type="synonym">Vinca rosea</name>
    <dbReference type="NCBI Taxonomy" id="4058"/>
    <lineage>
        <taxon>Eukaryota</taxon>
        <taxon>Viridiplantae</taxon>
        <taxon>Streptophyta</taxon>
        <taxon>Embryophyta</taxon>
        <taxon>Tracheophyta</taxon>
        <taxon>Spermatophyta</taxon>
        <taxon>Magnoliopsida</taxon>
        <taxon>eudicotyledons</taxon>
        <taxon>Gunneridae</taxon>
        <taxon>Pentapetalae</taxon>
        <taxon>asterids</taxon>
        <taxon>lamiids</taxon>
        <taxon>Gentianales</taxon>
        <taxon>Apocynaceae</taxon>
        <taxon>Rauvolfioideae</taxon>
        <taxon>Vinceae</taxon>
        <taxon>Catharanthinae</taxon>
        <taxon>Catharanthus</taxon>
    </lineage>
</organism>
<evidence type="ECO:0000313" key="2">
    <source>
        <dbReference type="Proteomes" id="UP001060085"/>
    </source>
</evidence>
<protein>
    <submittedName>
        <fullName evidence="1">Uncharacterized protein</fullName>
    </submittedName>
</protein>
<dbReference type="Proteomes" id="UP001060085">
    <property type="component" value="Linkage Group LG07"/>
</dbReference>
<sequence>MNWESQEAKDLLHGSFSSSRPKKIKDNDGNEADGMDHSREQVVRQKWLSVGSSDLTVTVALSVPSLVGFCWKTLGGAYPTASGLAKGVKDLRREEEAISEQSSKRDFGGYPIHDS</sequence>
<reference evidence="2" key="1">
    <citation type="journal article" date="2023" name="Nat. Plants">
        <title>Single-cell RNA sequencing provides a high-resolution roadmap for understanding the multicellular compartmentation of specialized metabolism.</title>
        <authorList>
            <person name="Sun S."/>
            <person name="Shen X."/>
            <person name="Li Y."/>
            <person name="Li Y."/>
            <person name="Wang S."/>
            <person name="Li R."/>
            <person name="Zhang H."/>
            <person name="Shen G."/>
            <person name="Guo B."/>
            <person name="Wei J."/>
            <person name="Xu J."/>
            <person name="St-Pierre B."/>
            <person name="Chen S."/>
            <person name="Sun C."/>
        </authorList>
    </citation>
    <scope>NUCLEOTIDE SEQUENCE [LARGE SCALE GENOMIC DNA]</scope>
</reference>
<accession>A0ACB9ZYZ7</accession>
<comment type="caution">
    <text evidence="1">The sequence shown here is derived from an EMBL/GenBank/DDBJ whole genome shotgun (WGS) entry which is preliminary data.</text>
</comment>
<keyword evidence="2" id="KW-1185">Reference proteome</keyword>
<proteinExistence type="predicted"/>
<name>A0ACB9ZYZ7_CATRO</name>